<evidence type="ECO:0000256" key="1">
    <source>
        <dbReference type="ARBA" id="ARBA00023054"/>
    </source>
</evidence>
<organism evidence="4 5">
    <name type="scientific">Trapa incisa</name>
    <dbReference type="NCBI Taxonomy" id="236973"/>
    <lineage>
        <taxon>Eukaryota</taxon>
        <taxon>Viridiplantae</taxon>
        <taxon>Streptophyta</taxon>
        <taxon>Embryophyta</taxon>
        <taxon>Tracheophyta</taxon>
        <taxon>Spermatophyta</taxon>
        <taxon>Magnoliopsida</taxon>
        <taxon>eudicotyledons</taxon>
        <taxon>Gunneridae</taxon>
        <taxon>Pentapetalae</taxon>
        <taxon>rosids</taxon>
        <taxon>malvids</taxon>
        <taxon>Myrtales</taxon>
        <taxon>Lythraceae</taxon>
        <taxon>Trapa</taxon>
    </lineage>
</organism>
<feature type="compositionally biased region" description="Polar residues" evidence="3">
    <location>
        <begin position="1050"/>
        <end position="1065"/>
    </location>
</feature>
<dbReference type="FunFam" id="1.10.287.110:FF:000009">
    <property type="entry name" value="Auxilin-related protein 1"/>
    <property type="match status" value="1"/>
</dbReference>
<feature type="compositionally biased region" description="Basic and acidic residues" evidence="3">
    <location>
        <begin position="649"/>
        <end position="661"/>
    </location>
</feature>
<evidence type="ECO:0000256" key="3">
    <source>
        <dbReference type="SAM" id="MobiDB-lite"/>
    </source>
</evidence>
<feature type="region of interest" description="Disordered" evidence="3">
    <location>
        <begin position="722"/>
        <end position="783"/>
    </location>
</feature>
<evidence type="ECO:0000313" key="5">
    <source>
        <dbReference type="Proteomes" id="UP001345219"/>
    </source>
</evidence>
<feature type="region of interest" description="Disordered" evidence="3">
    <location>
        <begin position="813"/>
        <end position="833"/>
    </location>
</feature>
<gene>
    <name evidence="4" type="ORF">SAY87_005733</name>
</gene>
<feature type="compositionally biased region" description="Polar residues" evidence="3">
    <location>
        <begin position="1197"/>
        <end position="1206"/>
    </location>
</feature>
<proteinExistence type="predicted"/>
<feature type="compositionally biased region" description="Basic and acidic residues" evidence="3">
    <location>
        <begin position="726"/>
        <end position="783"/>
    </location>
</feature>
<feature type="region of interest" description="Disordered" evidence="3">
    <location>
        <begin position="252"/>
        <end position="280"/>
    </location>
</feature>
<dbReference type="SUPFAM" id="SSF46565">
    <property type="entry name" value="Chaperone J-domain"/>
    <property type="match status" value="1"/>
</dbReference>
<protein>
    <recommendedName>
        <fullName evidence="6">Auxilin-like protein 1</fullName>
    </recommendedName>
</protein>
<feature type="compositionally biased region" description="Basic and acidic residues" evidence="3">
    <location>
        <begin position="1008"/>
        <end position="1022"/>
    </location>
</feature>
<feature type="region of interest" description="Disordered" evidence="3">
    <location>
        <begin position="914"/>
        <end position="1129"/>
    </location>
</feature>
<dbReference type="GO" id="GO:0031982">
    <property type="term" value="C:vesicle"/>
    <property type="evidence" value="ECO:0007669"/>
    <property type="project" value="TreeGrafter"/>
</dbReference>
<keyword evidence="1 2" id="KW-0175">Coiled coil</keyword>
<dbReference type="GO" id="GO:0005737">
    <property type="term" value="C:cytoplasm"/>
    <property type="evidence" value="ECO:0007669"/>
    <property type="project" value="TreeGrafter"/>
</dbReference>
<feature type="compositionally biased region" description="Basic and acidic residues" evidence="3">
    <location>
        <begin position="670"/>
        <end position="694"/>
    </location>
</feature>
<feature type="compositionally biased region" description="Basic and acidic residues" evidence="3">
    <location>
        <begin position="583"/>
        <end position="603"/>
    </location>
</feature>
<comment type="caution">
    <text evidence="4">The sequence shown here is derived from an EMBL/GenBank/DDBJ whole genome shotgun (WGS) entry which is preliminary data.</text>
</comment>
<dbReference type="InterPro" id="IPR036869">
    <property type="entry name" value="J_dom_sf"/>
</dbReference>
<feature type="region of interest" description="Disordered" evidence="3">
    <location>
        <begin position="583"/>
        <end position="694"/>
    </location>
</feature>
<feature type="region of interest" description="Disordered" evidence="3">
    <location>
        <begin position="847"/>
        <end position="885"/>
    </location>
</feature>
<reference evidence="4 5" key="1">
    <citation type="journal article" date="2023" name="Hortic Res">
        <title>Pangenome of water caltrop reveals structural variations and asymmetric subgenome divergence after allopolyploidization.</title>
        <authorList>
            <person name="Zhang X."/>
            <person name="Chen Y."/>
            <person name="Wang L."/>
            <person name="Yuan Y."/>
            <person name="Fang M."/>
            <person name="Shi L."/>
            <person name="Lu R."/>
            <person name="Comes H.P."/>
            <person name="Ma Y."/>
            <person name="Chen Y."/>
            <person name="Huang G."/>
            <person name="Zhou Y."/>
            <person name="Zheng Z."/>
            <person name="Qiu Y."/>
        </authorList>
    </citation>
    <scope>NUCLEOTIDE SEQUENCE [LARGE SCALE GENOMIC DNA]</scope>
    <source>
        <tissue evidence="4">Roots</tissue>
    </source>
</reference>
<feature type="coiled-coil region" evidence="2">
    <location>
        <begin position="1229"/>
        <end position="1278"/>
    </location>
</feature>
<dbReference type="PANTHER" id="PTHR23172:SF87">
    <property type="entry name" value="CHAPERONE DNAJ-DOMAIN SUPERFAMILY PROTEIN"/>
    <property type="match status" value="1"/>
</dbReference>
<feature type="compositionally biased region" description="Polar residues" evidence="3">
    <location>
        <begin position="635"/>
        <end position="648"/>
    </location>
</feature>
<sequence>MENLSHSLRQNKLSRMSSHANAAAKGIYDDVFGGPPKFGVPASLSPRAEDYREIFGSFHAPRVSSIPVLDLPVVDKKDVCFDVRSPGFDYSEVFGGLQGLDFAEGYEELFGLRGGGSAGCGSSDEVWTPAASETLSEESDHSGSNQFHWNGDSHHMYDKDIQYNISYQKANPRFDVEMENGLRHATEMYAVPGYSYMVDQHLHLTVEKHLKKTRSDNSNGRIDVRHQRGCTRINSCPNESFVTISGVSLRTEPSHLPPPSRVPPVALTGDKSGPVSRWKTGHVEGNGDDCCISSPYYDGEVDASSSAAAVSSATAMKEVMMKAQAQLRSAKEMMERKDGRRNRGRTCSTTELRDMRGKHLNEEIIQGMCQRQSNGNKNFAGEESQDVPSMKCAVQDSLEGEKLRSSLKKRLESKMGGKKSSHGQLFGSSEGAGHWNEATQFFELVKADGSGVVLAQRKGHNLWENGENCDYGDEEGILGAFDGEENFKKMKVAVDKRAPKENFGADLKKMSKKAAQEASFGSNIEKKNKTGQNTSEPEVKRKQRKKYHHREAVAKLNGSESSEDHESLNDVLIEMAHEFEARQMMGHKRDGPKLKMTARRMEVEEFVTEDDGKANKEKITKEPSESEGKEGPASVTESMGNDTITPESSRQDDEENRRRANMEFAWYNTCEREENEGRLKKISVPEENEKKMKKVLENDERNVLTAAQELEENEIRLQKNLALGENRGKQEAALREEQERRLKEAFGENEGNENRLREPSENEKKLREAHEQEEERRRKEALEKEVGKKIMKEAFEKEEKNILKETLEKEKMLKEADEQKESQKKLNDAHEKEQIRDMHEEIQKMNEDEGILEESCNREHTGERFPEAMGRKTSENKEKIDGSSRDTFDLEELDKWLKESIDIEEADVLNEGAKKVDCMENDTESVLSDSPAPSPKQVSESGDVIDASVDNNHQNRTEPHSSGNKIPATENAEDENETVDYVESPPLVDEPMQTKASKVPSQTINISRHQEEKCSAWDRGETEENINIAKPSFGGDAKRVETPKPPAFNAQRTTQQKQNVSQETAKAQVKETERSRKEEERLRKIEEEREREREREKDRMAVDRATLEARERAYPEARERASRTTVERVAAEARERLEKTCAEARDQSSLDKTSHDARIRAERAAVERAIAEARERAASRYNGMRQSSIPSDHGEWQHQTTGSSSNRRYEYFSGHGGPYSMGKSEGVEAESAQRCKARLERHRRTAERAAKALADKNMRDLQAQREQAERNRLAEMLDADVKRWSSGKEGNLRALLSTLQYILGPDSGWQPIPLTEVITSAAVKKAYRKATLCVHPDKLQQRGASIQQKYTCEKVFDLLKAYTFFRPSPFSECLRISPENYLSCLLLAILILDWLRPFLSLSGNL</sequence>
<feature type="compositionally biased region" description="Acidic residues" evidence="3">
    <location>
        <begin position="971"/>
        <end position="980"/>
    </location>
</feature>
<dbReference type="GO" id="GO:0030276">
    <property type="term" value="F:clathrin binding"/>
    <property type="evidence" value="ECO:0007669"/>
    <property type="project" value="TreeGrafter"/>
</dbReference>
<evidence type="ECO:0000256" key="2">
    <source>
        <dbReference type="SAM" id="Coils"/>
    </source>
</evidence>
<evidence type="ECO:0000313" key="4">
    <source>
        <dbReference type="EMBL" id="KAK4760840.1"/>
    </source>
</evidence>
<feature type="region of interest" description="Disordered" evidence="3">
    <location>
        <begin position="1179"/>
        <end position="1207"/>
    </location>
</feature>
<dbReference type="GO" id="GO:0072583">
    <property type="term" value="P:clathrin-dependent endocytosis"/>
    <property type="evidence" value="ECO:0007669"/>
    <property type="project" value="TreeGrafter"/>
</dbReference>
<dbReference type="EMBL" id="JAXIOK010000010">
    <property type="protein sequence ID" value="KAK4760840.1"/>
    <property type="molecule type" value="Genomic_DNA"/>
</dbReference>
<dbReference type="Proteomes" id="UP001345219">
    <property type="component" value="Chromosome 5"/>
</dbReference>
<dbReference type="GO" id="GO:0072318">
    <property type="term" value="P:clathrin coat disassembly"/>
    <property type="evidence" value="ECO:0007669"/>
    <property type="project" value="TreeGrafter"/>
</dbReference>
<feature type="coiled-coil region" evidence="2">
    <location>
        <begin position="313"/>
        <end position="340"/>
    </location>
</feature>
<dbReference type="Gene3D" id="1.10.287.110">
    <property type="entry name" value="DnaJ domain"/>
    <property type="match status" value="1"/>
</dbReference>
<feature type="compositionally biased region" description="Polar residues" evidence="3">
    <location>
        <begin position="994"/>
        <end position="1007"/>
    </location>
</feature>
<evidence type="ECO:0008006" key="6">
    <source>
        <dbReference type="Google" id="ProtNLM"/>
    </source>
</evidence>
<feature type="compositionally biased region" description="Basic and acidic residues" evidence="3">
    <location>
        <begin position="610"/>
        <end position="630"/>
    </location>
</feature>
<dbReference type="PANTHER" id="PTHR23172">
    <property type="entry name" value="AUXILIN/CYCLIN G-ASSOCIATED KINASE-RELATED"/>
    <property type="match status" value="1"/>
</dbReference>
<feature type="compositionally biased region" description="Basic and acidic residues" evidence="3">
    <location>
        <begin position="1068"/>
        <end position="1129"/>
    </location>
</feature>
<keyword evidence="5" id="KW-1185">Reference proteome</keyword>
<name>A0AAN7KCZ7_9MYRT</name>
<feature type="compositionally biased region" description="Basic and acidic residues" evidence="3">
    <location>
        <begin position="855"/>
        <end position="885"/>
    </location>
</feature>
<feature type="region of interest" description="Disordered" evidence="3">
    <location>
        <begin position="514"/>
        <end position="569"/>
    </location>
</feature>
<accession>A0AAN7KCZ7</accession>